<evidence type="ECO:0000313" key="4">
    <source>
        <dbReference type="Proteomes" id="UP000758168"/>
    </source>
</evidence>
<organism evidence="3 4">
    <name type="scientific">Microlunatus capsulatus</name>
    <dbReference type="NCBI Taxonomy" id="99117"/>
    <lineage>
        <taxon>Bacteria</taxon>
        <taxon>Bacillati</taxon>
        <taxon>Actinomycetota</taxon>
        <taxon>Actinomycetes</taxon>
        <taxon>Propionibacteriales</taxon>
        <taxon>Propionibacteriaceae</taxon>
        <taxon>Microlunatus</taxon>
    </lineage>
</organism>
<accession>A0ABS4Z2M4</accession>
<name>A0ABS4Z2M4_9ACTN</name>
<protein>
    <recommendedName>
        <fullName evidence="2">DUF1206 domain-containing protein</fullName>
    </recommendedName>
</protein>
<feature type="transmembrane region" description="Helical" evidence="1">
    <location>
        <begin position="121"/>
        <end position="139"/>
    </location>
</feature>
<dbReference type="Pfam" id="PF06724">
    <property type="entry name" value="DUF1206"/>
    <property type="match status" value="3"/>
</dbReference>
<feature type="transmembrane region" description="Helical" evidence="1">
    <location>
        <begin position="159"/>
        <end position="181"/>
    </location>
</feature>
<feature type="transmembrane region" description="Helical" evidence="1">
    <location>
        <begin position="70"/>
        <end position="92"/>
    </location>
</feature>
<keyword evidence="1" id="KW-0812">Transmembrane</keyword>
<feature type="transmembrane region" description="Helical" evidence="1">
    <location>
        <begin position="29"/>
        <end position="50"/>
    </location>
</feature>
<dbReference type="Proteomes" id="UP000758168">
    <property type="component" value="Unassembled WGS sequence"/>
</dbReference>
<feature type="domain" description="DUF1206" evidence="2">
    <location>
        <begin position="33"/>
        <end position="99"/>
    </location>
</feature>
<gene>
    <name evidence="3" type="ORF">JOF54_000156</name>
</gene>
<proteinExistence type="predicted"/>
<evidence type="ECO:0000259" key="2">
    <source>
        <dbReference type="Pfam" id="PF06724"/>
    </source>
</evidence>
<feature type="transmembrane region" description="Helical" evidence="1">
    <location>
        <begin position="202"/>
        <end position="227"/>
    </location>
</feature>
<dbReference type="RefSeq" id="WP_210052089.1">
    <property type="nucleotide sequence ID" value="NZ_BAAAMH010000008.1"/>
</dbReference>
<sequence length="277" mass="28320">MTNSGVADQAADGAREASQQLRGTRGYHALVAVGLACYGVVHLLIAWIALRVARGGGGDASQQGALRTLAGTGAGPVLLGVVAVGMLALVLWQSAEAAFGYGRVAQEHDERRRLRKRLSSAGRAVVYLLIGVSAARLVLGGGSSGGQEDTLTGRLLQAPFGRVLVVLVAAAILAVGISQVVRGVRQKFTEDLEGDRTRAVRVLGTAGYVTKGLALGVVAGLFGWAALSGDADRAGGLDAALHTVASQPQGSVLLTVLAVGFAAFGVFCLVWARNARS</sequence>
<comment type="caution">
    <text evidence="3">The sequence shown here is derived from an EMBL/GenBank/DDBJ whole genome shotgun (WGS) entry which is preliminary data.</text>
</comment>
<feature type="domain" description="DUF1206" evidence="2">
    <location>
        <begin position="206"/>
        <end position="273"/>
    </location>
</feature>
<keyword evidence="1" id="KW-0472">Membrane</keyword>
<evidence type="ECO:0000313" key="3">
    <source>
        <dbReference type="EMBL" id="MBP2415234.1"/>
    </source>
</evidence>
<feature type="transmembrane region" description="Helical" evidence="1">
    <location>
        <begin position="252"/>
        <end position="272"/>
    </location>
</feature>
<reference evidence="3 4" key="1">
    <citation type="submission" date="2021-03" db="EMBL/GenBank/DDBJ databases">
        <title>Sequencing the genomes of 1000 actinobacteria strains.</title>
        <authorList>
            <person name="Klenk H.-P."/>
        </authorList>
    </citation>
    <scope>NUCLEOTIDE SEQUENCE [LARGE SCALE GENOMIC DNA]</scope>
    <source>
        <strain evidence="3 4">DSM 12936</strain>
    </source>
</reference>
<keyword evidence="1" id="KW-1133">Transmembrane helix</keyword>
<evidence type="ECO:0000256" key="1">
    <source>
        <dbReference type="SAM" id="Phobius"/>
    </source>
</evidence>
<dbReference type="InterPro" id="IPR009597">
    <property type="entry name" value="DUF1206"/>
</dbReference>
<feature type="domain" description="DUF1206" evidence="2">
    <location>
        <begin position="120"/>
        <end position="185"/>
    </location>
</feature>
<dbReference type="EMBL" id="JAGIOB010000001">
    <property type="protein sequence ID" value="MBP2415234.1"/>
    <property type="molecule type" value="Genomic_DNA"/>
</dbReference>
<keyword evidence="4" id="KW-1185">Reference proteome</keyword>